<name>A0A840UEL3_9FIRM</name>
<sequence>MLKCTGYEVAKMLASENENRHNGVKVGHETEFYSIMRIRFVNMDDCSNAI</sequence>
<organism evidence="1 2">
    <name type="scientific">Pectinatus brassicae</name>
    <dbReference type="NCBI Taxonomy" id="862415"/>
    <lineage>
        <taxon>Bacteria</taxon>
        <taxon>Bacillati</taxon>
        <taxon>Bacillota</taxon>
        <taxon>Negativicutes</taxon>
        <taxon>Selenomonadales</taxon>
        <taxon>Selenomonadaceae</taxon>
        <taxon>Pectinatus</taxon>
    </lineage>
</organism>
<evidence type="ECO:0000313" key="1">
    <source>
        <dbReference type="EMBL" id="MBB5335469.1"/>
    </source>
</evidence>
<dbReference type="EMBL" id="JACHFH010000005">
    <property type="protein sequence ID" value="MBB5335469.1"/>
    <property type="molecule type" value="Genomic_DNA"/>
</dbReference>
<protein>
    <submittedName>
        <fullName evidence="1">Uncharacterized protein</fullName>
    </submittedName>
</protein>
<dbReference type="RefSeq" id="WP_183859497.1">
    <property type="nucleotide sequence ID" value="NZ_JACHFH010000005.1"/>
</dbReference>
<reference evidence="1 2" key="1">
    <citation type="submission" date="2020-08" db="EMBL/GenBank/DDBJ databases">
        <title>Genomic Encyclopedia of Type Strains, Phase IV (KMG-IV): sequencing the most valuable type-strain genomes for metagenomic binning, comparative biology and taxonomic classification.</title>
        <authorList>
            <person name="Goeker M."/>
        </authorList>
    </citation>
    <scope>NUCLEOTIDE SEQUENCE [LARGE SCALE GENOMIC DNA]</scope>
    <source>
        <strain evidence="1 2">DSM 24661</strain>
    </source>
</reference>
<dbReference type="Proteomes" id="UP000559117">
    <property type="component" value="Unassembled WGS sequence"/>
</dbReference>
<proteinExistence type="predicted"/>
<evidence type="ECO:0000313" key="2">
    <source>
        <dbReference type="Proteomes" id="UP000559117"/>
    </source>
</evidence>
<dbReference type="AlphaFoldDB" id="A0A840UEL3"/>
<keyword evidence="2" id="KW-1185">Reference proteome</keyword>
<gene>
    <name evidence="1" type="ORF">HNR32_000594</name>
</gene>
<accession>A0A840UEL3</accession>
<comment type="caution">
    <text evidence="1">The sequence shown here is derived from an EMBL/GenBank/DDBJ whole genome shotgun (WGS) entry which is preliminary data.</text>
</comment>